<organism evidence="3 4">
    <name type="scientific">Acuticoccus sediminis</name>
    <dbReference type="NCBI Taxonomy" id="2184697"/>
    <lineage>
        <taxon>Bacteria</taxon>
        <taxon>Pseudomonadati</taxon>
        <taxon>Pseudomonadota</taxon>
        <taxon>Alphaproteobacteria</taxon>
        <taxon>Hyphomicrobiales</taxon>
        <taxon>Amorphaceae</taxon>
        <taxon>Acuticoccus</taxon>
    </lineage>
</organism>
<evidence type="ECO:0000313" key="4">
    <source>
        <dbReference type="Proteomes" id="UP000249590"/>
    </source>
</evidence>
<protein>
    <recommendedName>
        <fullName evidence="2">AB hydrolase-1 domain-containing protein</fullName>
    </recommendedName>
</protein>
<dbReference type="SUPFAM" id="SSF53474">
    <property type="entry name" value="alpha/beta-Hydrolases"/>
    <property type="match status" value="1"/>
</dbReference>
<gene>
    <name evidence="3" type="ORF">DLJ53_07075</name>
</gene>
<reference evidence="3 4" key="1">
    <citation type="submission" date="2018-05" db="EMBL/GenBank/DDBJ databases">
        <title>Acuticoccus sediminis sp. nov., isolated from deep-sea sediment of Indian Ocean.</title>
        <authorList>
            <person name="Liu X."/>
            <person name="Lai Q."/>
            <person name="Du Y."/>
            <person name="Sun F."/>
            <person name="Zhang X."/>
            <person name="Wang S."/>
            <person name="Shao Z."/>
        </authorList>
    </citation>
    <scope>NUCLEOTIDE SEQUENCE [LARGE SCALE GENOMIC DNA]</scope>
    <source>
        <strain evidence="3 4">PTG4-2</strain>
    </source>
</reference>
<keyword evidence="4" id="KW-1185">Reference proteome</keyword>
<evidence type="ECO:0000256" key="1">
    <source>
        <dbReference type="ARBA" id="ARBA00022801"/>
    </source>
</evidence>
<evidence type="ECO:0000313" key="3">
    <source>
        <dbReference type="EMBL" id="RAI04201.1"/>
    </source>
</evidence>
<dbReference type="PANTHER" id="PTHR43798">
    <property type="entry name" value="MONOACYLGLYCEROL LIPASE"/>
    <property type="match status" value="1"/>
</dbReference>
<sequence length="293" mass="30952">MKCQAERPALRTERIPSPRGGTLAVDIIGAGPPLLFVHGISGRRTQWRNIASLLAHRATVIAPDLACYGASTVPPVADFADFAIDIAALVEALELGPVVAFGHSMGGRVVLETVARDAGLFRALVLSATEPAFLAHMSMAERYEAIARRLAMFDGDHVSAVEARMVSEMIIPPHHRDARRAFIEDITALHADGYYTALTASAGMDQTALLGTLTMPVTTFAGALDPVCPPQAAQAVAAAISQGPATILADVGHMPHLEVPERVTAIVAALLDRLEDPRVGGRVPAPMSQEARP</sequence>
<feature type="domain" description="AB hydrolase-1" evidence="2">
    <location>
        <begin position="34"/>
        <end position="264"/>
    </location>
</feature>
<dbReference type="InterPro" id="IPR000073">
    <property type="entry name" value="AB_hydrolase_1"/>
</dbReference>
<proteinExistence type="predicted"/>
<dbReference type="InterPro" id="IPR050266">
    <property type="entry name" value="AB_hydrolase_sf"/>
</dbReference>
<keyword evidence="1" id="KW-0378">Hydrolase</keyword>
<dbReference type="OrthoDB" id="9793083at2"/>
<dbReference type="GO" id="GO:0016787">
    <property type="term" value="F:hydrolase activity"/>
    <property type="evidence" value="ECO:0007669"/>
    <property type="project" value="UniProtKB-KW"/>
</dbReference>
<evidence type="ECO:0000259" key="2">
    <source>
        <dbReference type="Pfam" id="PF12697"/>
    </source>
</evidence>
<dbReference type="InterPro" id="IPR029058">
    <property type="entry name" value="AB_hydrolase_fold"/>
</dbReference>
<dbReference type="Pfam" id="PF12697">
    <property type="entry name" value="Abhydrolase_6"/>
    <property type="match status" value="1"/>
</dbReference>
<dbReference type="Gene3D" id="3.40.50.1820">
    <property type="entry name" value="alpha/beta hydrolase"/>
    <property type="match status" value="1"/>
</dbReference>
<dbReference type="GO" id="GO:0016020">
    <property type="term" value="C:membrane"/>
    <property type="evidence" value="ECO:0007669"/>
    <property type="project" value="TreeGrafter"/>
</dbReference>
<dbReference type="EMBL" id="QHHQ01000001">
    <property type="protein sequence ID" value="RAI04201.1"/>
    <property type="molecule type" value="Genomic_DNA"/>
</dbReference>
<dbReference type="PANTHER" id="PTHR43798:SF31">
    <property type="entry name" value="AB HYDROLASE SUPERFAMILY PROTEIN YCLE"/>
    <property type="match status" value="1"/>
</dbReference>
<dbReference type="AlphaFoldDB" id="A0A8B2NZE8"/>
<name>A0A8B2NZE8_9HYPH</name>
<comment type="caution">
    <text evidence="3">The sequence shown here is derived from an EMBL/GenBank/DDBJ whole genome shotgun (WGS) entry which is preliminary data.</text>
</comment>
<dbReference type="Proteomes" id="UP000249590">
    <property type="component" value="Unassembled WGS sequence"/>
</dbReference>
<dbReference type="RefSeq" id="WP_111343483.1">
    <property type="nucleotide sequence ID" value="NZ_JAIWKD010000001.1"/>
</dbReference>
<accession>A0A8B2NZE8</accession>